<proteinExistence type="predicted"/>
<evidence type="ECO:0000313" key="1">
    <source>
        <dbReference type="EMBL" id="MBB3109141.1"/>
    </source>
</evidence>
<comment type="caution">
    <text evidence="1">The sequence shown here is derived from an EMBL/GenBank/DDBJ whole genome shotgun (WGS) entry which is preliminary data.</text>
</comment>
<keyword evidence="2" id="KW-1185">Reference proteome</keyword>
<dbReference type="SUPFAM" id="SSF111171">
    <property type="entry name" value="Rbstp2229 protein"/>
    <property type="match status" value="1"/>
</dbReference>
<evidence type="ECO:0008006" key="3">
    <source>
        <dbReference type="Google" id="ProtNLM"/>
    </source>
</evidence>
<accession>A0A7W5AVP5</accession>
<dbReference type="AlphaFoldDB" id="A0A7W5AVP5"/>
<dbReference type="Gene3D" id="1.20.5.850">
    <property type="entry name" value="Rbstp2229 protein"/>
    <property type="match status" value="1"/>
</dbReference>
<dbReference type="Gene3D" id="3.30.310.120">
    <property type="entry name" value="Rbstp2229 like protein"/>
    <property type="match status" value="1"/>
</dbReference>
<dbReference type="Proteomes" id="UP000570361">
    <property type="component" value="Unassembled WGS sequence"/>
</dbReference>
<protein>
    <recommendedName>
        <fullName evidence="3">DUF1885 family protein</fullName>
    </recommendedName>
</protein>
<dbReference type="InterPro" id="IPR036294">
    <property type="entry name" value="Rbstp2229-like_sf"/>
</dbReference>
<dbReference type="EMBL" id="JACHXK010000002">
    <property type="protein sequence ID" value="MBB3109141.1"/>
    <property type="molecule type" value="Genomic_DNA"/>
</dbReference>
<dbReference type="RefSeq" id="WP_183597939.1">
    <property type="nucleotide sequence ID" value="NZ_JACHXK010000002.1"/>
</dbReference>
<evidence type="ECO:0000313" key="2">
    <source>
        <dbReference type="Proteomes" id="UP000570361"/>
    </source>
</evidence>
<dbReference type="InterPro" id="IPR015062">
    <property type="entry name" value="DUF1885"/>
</dbReference>
<reference evidence="1 2" key="1">
    <citation type="submission" date="2020-08" db="EMBL/GenBank/DDBJ databases">
        <title>Genomic Encyclopedia of Type Strains, Phase III (KMG-III): the genomes of soil and plant-associated and newly described type strains.</title>
        <authorList>
            <person name="Whitman W."/>
        </authorList>
    </citation>
    <scope>NUCLEOTIDE SEQUENCE [LARGE SCALE GENOMIC DNA]</scope>
    <source>
        <strain evidence="1 2">CECT 5862</strain>
    </source>
</reference>
<sequence>MSQSAYITLVSGSTVNRMELDDVKARLTHYREQTSLTGQQLDWNYASAAFPYSVETKPEEEQQWFYLKGTETGYRYILFAVGSRTEEEQTFHYVQVTLPDDATHGDKAKALELCKYMAKQLKAQLRLFNGRTIYYNPRK</sequence>
<organism evidence="1 2">
    <name type="scientific">Paenibacillus phyllosphaerae</name>
    <dbReference type="NCBI Taxonomy" id="274593"/>
    <lineage>
        <taxon>Bacteria</taxon>
        <taxon>Bacillati</taxon>
        <taxon>Bacillota</taxon>
        <taxon>Bacilli</taxon>
        <taxon>Bacillales</taxon>
        <taxon>Paenibacillaceae</taxon>
        <taxon>Paenibacillus</taxon>
    </lineage>
</organism>
<name>A0A7W5AVP5_9BACL</name>
<dbReference type="Pfam" id="PF08968">
    <property type="entry name" value="DUF1885"/>
    <property type="match status" value="1"/>
</dbReference>
<gene>
    <name evidence="1" type="ORF">FHS18_001193</name>
</gene>